<organism evidence="1 2">
    <name type="scientific">Avena sativa</name>
    <name type="common">Oat</name>
    <dbReference type="NCBI Taxonomy" id="4498"/>
    <lineage>
        <taxon>Eukaryota</taxon>
        <taxon>Viridiplantae</taxon>
        <taxon>Streptophyta</taxon>
        <taxon>Embryophyta</taxon>
        <taxon>Tracheophyta</taxon>
        <taxon>Spermatophyta</taxon>
        <taxon>Magnoliopsida</taxon>
        <taxon>Liliopsida</taxon>
        <taxon>Poales</taxon>
        <taxon>Poaceae</taxon>
        <taxon>BOP clade</taxon>
        <taxon>Pooideae</taxon>
        <taxon>Poodae</taxon>
        <taxon>Poeae</taxon>
        <taxon>Poeae Chloroplast Group 1 (Aveneae type)</taxon>
        <taxon>Aveninae</taxon>
        <taxon>Avena</taxon>
    </lineage>
</organism>
<proteinExistence type="predicted"/>
<evidence type="ECO:0000313" key="1">
    <source>
        <dbReference type="EnsemblPlants" id="AVESA.00010b.r2.4CG1253140.1.CDS"/>
    </source>
</evidence>
<sequence length="128" mass="14089">MRTCTFLLLVAATAIYATSTPARGCGESYGDSYGTSIEDGWEPIPDINDQHIQELGGWAVSEFLKHANCLIKFSKVVSGKQQIVSGMNYRLVIDASDVGSGKLGKYNAEVYEQEWTKTRKLISFSKAE</sequence>
<accession>A0ACD5WPJ2</accession>
<name>A0ACD5WPJ2_AVESA</name>
<evidence type="ECO:0000313" key="2">
    <source>
        <dbReference type="Proteomes" id="UP001732700"/>
    </source>
</evidence>
<keyword evidence="2" id="KW-1185">Reference proteome</keyword>
<dbReference type="EnsemblPlants" id="AVESA.00010b.r2.4CG1253140.1">
    <property type="protein sequence ID" value="AVESA.00010b.r2.4CG1253140.1.CDS"/>
    <property type="gene ID" value="AVESA.00010b.r2.4CG1253140"/>
</dbReference>
<dbReference type="Proteomes" id="UP001732700">
    <property type="component" value="Chromosome 4C"/>
</dbReference>
<protein>
    <submittedName>
        <fullName evidence="1">Uncharacterized protein</fullName>
    </submittedName>
</protein>
<reference evidence="1" key="2">
    <citation type="submission" date="2025-09" db="UniProtKB">
        <authorList>
            <consortium name="EnsemblPlants"/>
        </authorList>
    </citation>
    <scope>IDENTIFICATION</scope>
</reference>
<reference evidence="1" key="1">
    <citation type="submission" date="2021-05" db="EMBL/GenBank/DDBJ databases">
        <authorList>
            <person name="Scholz U."/>
            <person name="Mascher M."/>
            <person name="Fiebig A."/>
        </authorList>
    </citation>
    <scope>NUCLEOTIDE SEQUENCE [LARGE SCALE GENOMIC DNA]</scope>
</reference>